<name>A0A0R3PH77_ANGCS</name>
<evidence type="ECO:0000313" key="10">
    <source>
        <dbReference type="WBParaSite" id="ACOC_0000370401-mRNA-1"/>
    </source>
</evidence>
<dbReference type="WBParaSite" id="ACOC_0000370401-mRNA-1">
    <property type="protein sequence ID" value="ACOC_0000370401-mRNA-1"/>
    <property type="gene ID" value="ACOC_0000370401"/>
</dbReference>
<dbReference type="GO" id="GO:0017183">
    <property type="term" value="P:protein histidyl modification to diphthamide"/>
    <property type="evidence" value="ECO:0007669"/>
    <property type="project" value="TreeGrafter"/>
</dbReference>
<dbReference type="EC" id="3.1.1.97" evidence="5"/>
<dbReference type="InterPro" id="IPR011047">
    <property type="entry name" value="Quinoprotein_ADH-like_sf"/>
</dbReference>
<dbReference type="GO" id="GO:0061685">
    <property type="term" value="F:diphthine methylesterase activity"/>
    <property type="evidence" value="ECO:0007669"/>
    <property type="project" value="UniProtKB-EC"/>
</dbReference>
<dbReference type="EMBL" id="UYYA01001317">
    <property type="protein sequence ID" value="VDM55290.1"/>
    <property type="molecule type" value="Genomic_DNA"/>
</dbReference>
<accession>A0A0R3PH77</accession>
<dbReference type="InterPro" id="IPR015943">
    <property type="entry name" value="WD40/YVTN_repeat-like_dom_sf"/>
</dbReference>
<feature type="repeat" description="WD" evidence="7">
    <location>
        <begin position="116"/>
        <end position="142"/>
    </location>
</feature>
<evidence type="ECO:0000256" key="3">
    <source>
        <dbReference type="ARBA" id="ARBA00022737"/>
    </source>
</evidence>
<evidence type="ECO:0000256" key="1">
    <source>
        <dbReference type="ARBA" id="ARBA00005156"/>
    </source>
</evidence>
<keyword evidence="9" id="KW-1185">Reference proteome</keyword>
<proteinExistence type="inferred from homology"/>
<dbReference type="PROSITE" id="PS00678">
    <property type="entry name" value="WD_REPEATS_1"/>
    <property type="match status" value="1"/>
</dbReference>
<reference evidence="10" key="1">
    <citation type="submission" date="2017-02" db="UniProtKB">
        <authorList>
            <consortium name="WormBaseParasite"/>
        </authorList>
    </citation>
    <scope>IDENTIFICATION</scope>
</reference>
<dbReference type="SUPFAM" id="SSF50998">
    <property type="entry name" value="Quinoprotein alcohol dehydrogenase-like"/>
    <property type="match status" value="1"/>
</dbReference>
<comment type="catalytic activity">
    <reaction evidence="6">
        <text>diphthine methyl ester-[translation elongation factor 2] + H2O = diphthine-[translation elongation factor 2] + methanol + H(+)</text>
        <dbReference type="Rhea" id="RHEA:42656"/>
        <dbReference type="Rhea" id="RHEA-COMP:10172"/>
        <dbReference type="Rhea" id="RHEA-COMP:10173"/>
        <dbReference type="ChEBI" id="CHEBI:15377"/>
        <dbReference type="ChEBI" id="CHEBI:15378"/>
        <dbReference type="ChEBI" id="CHEBI:17790"/>
        <dbReference type="ChEBI" id="CHEBI:79005"/>
        <dbReference type="ChEBI" id="CHEBI:82696"/>
        <dbReference type="EC" id="3.1.1.97"/>
    </reaction>
</comment>
<comment type="pathway">
    <text evidence="1">Protein modification; peptidyl-diphthamide biosynthesis.</text>
</comment>
<comment type="similarity">
    <text evidence="4">Belongs to the DPH7 family.</text>
</comment>
<keyword evidence="2 7" id="KW-0853">WD repeat</keyword>
<dbReference type="OrthoDB" id="1930760at2759"/>
<dbReference type="AlphaFoldDB" id="A0A0R3PH77"/>
<gene>
    <name evidence="8" type="ORF">ACOC_LOCUS3705</name>
</gene>
<evidence type="ECO:0000256" key="6">
    <source>
        <dbReference type="ARBA" id="ARBA00047551"/>
    </source>
</evidence>
<dbReference type="STRING" id="334426.A0A0R3PH77"/>
<evidence type="ECO:0000256" key="7">
    <source>
        <dbReference type="PROSITE-ProRule" id="PRU00221"/>
    </source>
</evidence>
<dbReference type="PANTHER" id="PTHR46042:SF1">
    <property type="entry name" value="DIPHTHINE METHYLTRANSFERASE"/>
    <property type="match status" value="1"/>
</dbReference>
<dbReference type="PANTHER" id="PTHR46042">
    <property type="entry name" value="DIPHTHINE METHYLTRANSFERASE"/>
    <property type="match status" value="1"/>
</dbReference>
<organism evidence="10">
    <name type="scientific">Angiostrongylus costaricensis</name>
    <name type="common">Nematode worm</name>
    <dbReference type="NCBI Taxonomy" id="334426"/>
    <lineage>
        <taxon>Eukaryota</taxon>
        <taxon>Metazoa</taxon>
        <taxon>Ecdysozoa</taxon>
        <taxon>Nematoda</taxon>
        <taxon>Chromadorea</taxon>
        <taxon>Rhabditida</taxon>
        <taxon>Rhabditina</taxon>
        <taxon>Rhabditomorpha</taxon>
        <taxon>Strongyloidea</taxon>
        <taxon>Metastrongylidae</taxon>
        <taxon>Angiostrongylus</taxon>
    </lineage>
</organism>
<dbReference type="Proteomes" id="UP000267027">
    <property type="component" value="Unassembled WGS sequence"/>
</dbReference>
<keyword evidence="3" id="KW-0677">Repeat</keyword>
<dbReference type="Gene3D" id="2.130.10.10">
    <property type="entry name" value="YVTN repeat-like/Quinoprotein amine dehydrogenase"/>
    <property type="match status" value="1"/>
</dbReference>
<dbReference type="PROSITE" id="PS50082">
    <property type="entry name" value="WD_REPEATS_2"/>
    <property type="match status" value="1"/>
</dbReference>
<dbReference type="InterPro" id="IPR001680">
    <property type="entry name" value="WD40_rpt"/>
</dbReference>
<evidence type="ECO:0000313" key="9">
    <source>
        <dbReference type="Proteomes" id="UP000267027"/>
    </source>
</evidence>
<evidence type="ECO:0000256" key="4">
    <source>
        <dbReference type="ARBA" id="ARBA00038092"/>
    </source>
</evidence>
<evidence type="ECO:0000256" key="2">
    <source>
        <dbReference type="ARBA" id="ARBA00022574"/>
    </source>
</evidence>
<dbReference type="InterPro" id="IPR019775">
    <property type="entry name" value="WD40_repeat_CS"/>
</dbReference>
<evidence type="ECO:0000313" key="8">
    <source>
        <dbReference type="EMBL" id="VDM55290.1"/>
    </source>
</evidence>
<evidence type="ECO:0000256" key="5">
    <source>
        <dbReference type="ARBA" id="ARBA00039131"/>
    </source>
</evidence>
<dbReference type="GO" id="GO:0005737">
    <property type="term" value="C:cytoplasm"/>
    <property type="evidence" value="ECO:0007669"/>
    <property type="project" value="TreeGrafter"/>
</dbReference>
<sequence>AYVRTVFLLTSSLFRSTSILRTFTFTQFLVIISEEVPLSGLTIIFLDRPFSHSIDVAEDLLLDVSSPLLSNNVVCTDSTGSAYLVDLATEKKISDWKAHSLPYSDARCEVWTCASNGNLVCTGGEDATLKIWDVRDHSAIQQHSEFSAGVTFSGWEGDHVRLLTTGRYKLSVMILGFQTAGGVWHIENCERTYLVACMYGGWALFDKNLKLSLANKTAGEQLLYGVTMISDRSIVYTSFNDCKVTITTL</sequence>
<reference evidence="8 9" key="2">
    <citation type="submission" date="2018-11" db="EMBL/GenBank/DDBJ databases">
        <authorList>
            <consortium name="Pathogen Informatics"/>
        </authorList>
    </citation>
    <scope>NUCLEOTIDE SEQUENCE [LARGE SCALE GENOMIC DNA]</scope>
    <source>
        <strain evidence="8 9">Costa Rica</strain>
    </source>
</reference>
<dbReference type="InterPro" id="IPR052415">
    <property type="entry name" value="Diphthine_MTase"/>
</dbReference>
<protein>
    <recommendedName>
        <fullName evidence="5">methylated diphthine methylhydrolase</fullName>
        <ecNumber evidence="5">3.1.1.97</ecNumber>
    </recommendedName>
</protein>